<dbReference type="Pfam" id="PF00135">
    <property type="entry name" value="COesterase"/>
    <property type="match status" value="1"/>
</dbReference>
<protein>
    <recommendedName>
        <fullName evidence="2">Carboxylesterase type B domain-containing protein</fullName>
    </recommendedName>
</protein>
<feature type="domain" description="Carboxylesterase type B" evidence="2">
    <location>
        <begin position="37"/>
        <end position="146"/>
    </location>
</feature>
<organism evidence="3 4">
    <name type="scientific">Neogobius melanostomus</name>
    <name type="common">round goby</name>
    <dbReference type="NCBI Taxonomy" id="47308"/>
    <lineage>
        <taxon>Eukaryota</taxon>
        <taxon>Metazoa</taxon>
        <taxon>Chordata</taxon>
        <taxon>Craniata</taxon>
        <taxon>Vertebrata</taxon>
        <taxon>Euteleostomi</taxon>
        <taxon>Actinopterygii</taxon>
        <taxon>Neopterygii</taxon>
        <taxon>Teleostei</taxon>
        <taxon>Neoteleostei</taxon>
        <taxon>Acanthomorphata</taxon>
        <taxon>Gobiaria</taxon>
        <taxon>Gobiiformes</taxon>
        <taxon>Gobioidei</taxon>
        <taxon>Gobiidae</taxon>
        <taxon>Benthophilinae</taxon>
        <taxon>Neogobiini</taxon>
        <taxon>Neogobius</taxon>
    </lineage>
</organism>
<evidence type="ECO:0000256" key="1">
    <source>
        <dbReference type="ARBA" id="ARBA00005964"/>
    </source>
</evidence>
<dbReference type="Proteomes" id="UP000694523">
    <property type="component" value="Unplaced"/>
</dbReference>
<reference evidence="3" key="2">
    <citation type="submission" date="2025-09" db="UniProtKB">
        <authorList>
            <consortium name="Ensembl"/>
        </authorList>
    </citation>
    <scope>IDENTIFICATION</scope>
</reference>
<accession>A0A8C6ULU6</accession>
<dbReference type="AlphaFoldDB" id="A0A8C6ULU6"/>
<evidence type="ECO:0000313" key="4">
    <source>
        <dbReference type="Proteomes" id="UP000694523"/>
    </source>
</evidence>
<evidence type="ECO:0000313" key="3">
    <source>
        <dbReference type="Ensembl" id="ENSNMLP00000038153.1"/>
    </source>
</evidence>
<dbReference type="PANTHER" id="PTHR11559">
    <property type="entry name" value="CARBOXYLESTERASE"/>
    <property type="match status" value="1"/>
</dbReference>
<dbReference type="Ensembl" id="ENSNMLT00000042469.1">
    <property type="protein sequence ID" value="ENSNMLP00000038153.1"/>
    <property type="gene ID" value="ENSNMLG00000023550.1"/>
</dbReference>
<comment type="similarity">
    <text evidence="1">Belongs to the type-B carboxylesterase/lipase family.</text>
</comment>
<dbReference type="InterPro" id="IPR050309">
    <property type="entry name" value="Type-B_Carboxylest/Lipase"/>
</dbReference>
<reference evidence="3" key="1">
    <citation type="submission" date="2025-08" db="UniProtKB">
        <authorList>
            <consortium name="Ensembl"/>
        </authorList>
    </citation>
    <scope>IDENTIFICATION</scope>
</reference>
<dbReference type="SUPFAM" id="SSF53474">
    <property type="entry name" value="alpha/beta-Hydrolases"/>
    <property type="match status" value="1"/>
</dbReference>
<evidence type="ECO:0000259" key="2">
    <source>
        <dbReference type="Pfam" id="PF00135"/>
    </source>
</evidence>
<dbReference type="InterPro" id="IPR029058">
    <property type="entry name" value="AB_hydrolase_fold"/>
</dbReference>
<name>A0A8C6ULU6_9GOBI</name>
<sequence length="165" mass="19075">MTGITSDDGGWLLSVVKMCHIKGTINLSPGCYMLYLDAGAHVYLYEYNFAPRMWRKLRPDFVGANHGDDLFTVFGLCSQLHMLKLLVCEEDIGKRVMKYWANIARPGSPNGDGLVHWPEYGQEESYLFIDTEQVVRQQPMQERLVFMTQILPKMVKKIEKKEHME</sequence>
<dbReference type="InterPro" id="IPR002018">
    <property type="entry name" value="CarbesteraseB"/>
</dbReference>
<dbReference type="Gene3D" id="3.40.50.1820">
    <property type="entry name" value="alpha/beta hydrolase"/>
    <property type="match status" value="1"/>
</dbReference>
<proteinExistence type="inferred from homology"/>
<keyword evidence="4" id="KW-1185">Reference proteome</keyword>